<evidence type="ECO:0000256" key="5">
    <source>
        <dbReference type="ARBA" id="ARBA00023136"/>
    </source>
</evidence>
<dbReference type="InterPro" id="IPR002797">
    <property type="entry name" value="Polysacc_synth"/>
</dbReference>
<dbReference type="Proteomes" id="UP001278738">
    <property type="component" value="Unassembled WGS sequence"/>
</dbReference>
<feature type="transmembrane region" description="Helical" evidence="6">
    <location>
        <begin position="60"/>
        <end position="78"/>
    </location>
</feature>
<dbReference type="AlphaFoldDB" id="A0AAJ2S8L6"/>
<evidence type="ECO:0000313" key="9">
    <source>
        <dbReference type="Proteomes" id="UP001270053"/>
    </source>
</evidence>
<dbReference type="InterPro" id="IPR050833">
    <property type="entry name" value="Poly_Biosynth_Transport"/>
</dbReference>
<feature type="transmembrane region" description="Helical" evidence="6">
    <location>
        <begin position="307"/>
        <end position="329"/>
    </location>
</feature>
<reference evidence="8 10" key="1">
    <citation type="submission" date="2023-11" db="EMBL/GenBank/DDBJ databases">
        <title>Unpublished Manusciprt.</title>
        <authorList>
            <person name="Saticioglu I.B."/>
            <person name="Ay H."/>
            <person name="Ajmi N."/>
            <person name="Altun S."/>
            <person name="Duman M."/>
        </authorList>
    </citation>
    <scope>NUCLEOTIDE SEQUENCE</scope>
    <source>
        <strain evidence="7 10">Fl-33</strain>
        <strain evidence="8">Fl-77</strain>
    </source>
</reference>
<feature type="transmembrane region" description="Helical" evidence="6">
    <location>
        <begin position="99"/>
        <end position="123"/>
    </location>
</feature>
<accession>A0AAJ2S8L6</accession>
<feature type="transmembrane region" description="Helical" evidence="6">
    <location>
        <begin position="373"/>
        <end position="391"/>
    </location>
</feature>
<evidence type="ECO:0000256" key="1">
    <source>
        <dbReference type="ARBA" id="ARBA00004651"/>
    </source>
</evidence>
<feature type="transmembrane region" description="Helical" evidence="6">
    <location>
        <begin position="187"/>
        <end position="209"/>
    </location>
</feature>
<keyword evidence="4 6" id="KW-1133">Transmembrane helix</keyword>
<sequence length="432" mass="49485">MIYLKTKLFFNSLKVKFLNNKKVIENYFFMTVLQILNSLFYLIIYPFLIRTLGAESYGHYVFAFSISVYFVSLVQFGFDTPALKSISEFPNDKKIHSEVISAVFFSKLVLFFLSLIIFLPLLVTVSLFRVNYLLFIVCYLQVFSNILFPTWYFQGIQKMKVVTYIQLSLKLISLPILFVFIRHPNDIVKFAAITILTALIGGIIAMAILRYSHSIKLIWIPVRKLKQVFKDAVPFFLSSSMNTIKQQTATILIGSFFSMTDVALYDLAMKIYSVPTTLISSINSALFPKMLNSKWDTIKKVINIENLIGVFVILALVIFGKWIILIMGGTEMIEAYPILIILSFSVFTVLTVGAIFSFVFIPKGLYKYVAMNQFLALFGFVLFSSVGLVFFSNMLILPLAFAFSALVELVYSYFLLNKLKNDFKKNNYNFIV</sequence>
<evidence type="ECO:0000256" key="4">
    <source>
        <dbReference type="ARBA" id="ARBA00022989"/>
    </source>
</evidence>
<feature type="transmembrane region" description="Helical" evidence="6">
    <location>
        <begin position="271"/>
        <end position="287"/>
    </location>
</feature>
<protein>
    <submittedName>
        <fullName evidence="8">Oligosaccharide flippase family protein</fullName>
    </submittedName>
</protein>
<dbReference type="Proteomes" id="UP001270053">
    <property type="component" value="Unassembled WGS sequence"/>
</dbReference>
<dbReference type="RefSeq" id="WP_319616423.1">
    <property type="nucleotide sequence ID" value="NZ_CP087133.1"/>
</dbReference>
<feature type="transmembrane region" description="Helical" evidence="6">
    <location>
        <begin position="27"/>
        <end position="48"/>
    </location>
</feature>
<organism evidence="8 9">
    <name type="scientific">Flavobacterium flavipigmentatum</name>
    <dbReference type="NCBI Taxonomy" id="2893884"/>
    <lineage>
        <taxon>Bacteria</taxon>
        <taxon>Pseudomonadati</taxon>
        <taxon>Bacteroidota</taxon>
        <taxon>Flavobacteriia</taxon>
        <taxon>Flavobacteriales</taxon>
        <taxon>Flavobacteriaceae</taxon>
        <taxon>Flavobacterium</taxon>
    </lineage>
</organism>
<dbReference type="PANTHER" id="PTHR30250">
    <property type="entry name" value="PST FAMILY PREDICTED COLANIC ACID TRANSPORTER"/>
    <property type="match status" value="1"/>
</dbReference>
<proteinExistence type="predicted"/>
<dbReference type="PANTHER" id="PTHR30250:SF11">
    <property type="entry name" value="O-ANTIGEN TRANSPORTER-RELATED"/>
    <property type="match status" value="1"/>
</dbReference>
<keyword evidence="10" id="KW-1185">Reference proteome</keyword>
<dbReference type="GO" id="GO:0005886">
    <property type="term" value="C:plasma membrane"/>
    <property type="evidence" value="ECO:0007669"/>
    <property type="project" value="UniProtKB-SubCell"/>
</dbReference>
<comment type="caution">
    <text evidence="8">The sequence shown here is derived from an EMBL/GenBank/DDBJ whole genome shotgun (WGS) entry which is preliminary data.</text>
</comment>
<evidence type="ECO:0000256" key="6">
    <source>
        <dbReference type="SAM" id="Phobius"/>
    </source>
</evidence>
<feature type="transmembrane region" description="Helical" evidence="6">
    <location>
        <begin position="161"/>
        <end position="181"/>
    </location>
</feature>
<evidence type="ECO:0000313" key="8">
    <source>
        <dbReference type="EMBL" id="MDX6185886.1"/>
    </source>
</evidence>
<dbReference type="EMBL" id="JAWXVG010000003">
    <property type="protein sequence ID" value="MDX6182201.1"/>
    <property type="molecule type" value="Genomic_DNA"/>
</dbReference>
<dbReference type="Pfam" id="PF01943">
    <property type="entry name" value="Polysacc_synt"/>
    <property type="match status" value="1"/>
</dbReference>
<evidence type="ECO:0000313" key="10">
    <source>
        <dbReference type="Proteomes" id="UP001278738"/>
    </source>
</evidence>
<evidence type="ECO:0000256" key="2">
    <source>
        <dbReference type="ARBA" id="ARBA00022475"/>
    </source>
</evidence>
<feature type="transmembrane region" description="Helical" evidence="6">
    <location>
        <begin position="397"/>
        <end position="416"/>
    </location>
</feature>
<gene>
    <name evidence="7" type="ORF">SGQ18_08520</name>
    <name evidence="8" type="ORF">SGQ44_08970</name>
</gene>
<comment type="subcellular location">
    <subcellularLocation>
        <location evidence="1">Cell membrane</location>
        <topology evidence="1">Multi-pass membrane protein</topology>
    </subcellularLocation>
</comment>
<name>A0AAJ2S8L6_9FLAO</name>
<keyword evidence="5 6" id="KW-0472">Membrane</keyword>
<dbReference type="EMBL" id="JAWXVH010000003">
    <property type="protein sequence ID" value="MDX6185886.1"/>
    <property type="molecule type" value="Genomic_DNA"/>
</dbReference>
<feature type="transmembrane region" description="Helical" evidence="6">
    <location>
        <begin position="129"/>
        <end position="149"/>
    </location>
</feature>
<keyword evidence="2" id="KW-1003">Cell membrane</keyword>
<evidence type="ECO:0000313" key="7">
    <source>
        <dbReference type="EMBL" id="MDX6182201.1"/>
    </source>
</evidence>
<feature type="transmembrane region" description="Helical" evidence="6">
    <location>
        <begin position="335"/>
        <end position="361"/>
    </location>
</feature>
<keyword evidence="3 6" id="KW-0812">Transmembrane</keyword>
<evidence type="ECO:0000256" key="3">
    <source>
        <dbReference type="ARBA" id="ARBA00022692"/>
    </source>
</evidence>